<dbReference type="Gene3D" id="2.40.50.140">
    <property type="entry name" value="Nucleic acid-binding proteins"/>
    <property type="match status" value="1"/>
</dbReference>
<comment type="subunit">
    <text evidence="9 11">Part of the 30S ribosomal subunit. Contacts proteins S8 and S17. May interact with IF1 in the 30S initiation complex.</text>
</comment>
<dbReference type="EMBL" id="QUNF01000005">
    <property type="protein sequence ID" value="REG90893.1"/>
    <property type="molecule type" value="Genomic_DNA"/>
</dbReference>
<dbReference type="InterPro" id="IPR005679">
    <property type="entry name" value="Ribosomal_uS12_bac"/>
</dbReference>
<keyword evidence="3 9" id="KW-0699">rRNA-binding</keyword>
<evidence type="ECO:0000256" key="8">
    <source>
        <dbReference type="ARBA" id="ARBA00035161"/>
    </source>
</evidence>
<evidence type="ECO:0000256" key="1">
    <source>
        <dbReference type="ARBA" id="ARBA00003022"/>
    </source>
</evidence>
<dbReference type="PRINTS" id="PR01034">
    <property type="entry name" value="RIBOSOMALS12"/>
</dbReference>
<dbReference type="Pfam" id="PF00164">
    <property type="entry name" value="Ribosom_S12_S23"/>
    <property type="match status" value="1"/>
</dbReference>
<evidence type="ECO:0000256" key="12">
    <source>
        <dbReference type="SAM" id="MobiDB-lite"/>
    </source>
</evidence>
<feature type="compositionally biased region" description="Low complexity" evidence="12">
    <location>
        <begin position="125"/>
        <end position="141"/>
    </location>
</feature>
<evidence type="ECO:0000313" key="14">
    <source>
        <dbReference type="Proteomes" id="UP000256405"/>
    </source>
</evidence>
<feature type="compositionally biased region" description="Basic residues" evidence="12">
    <location>
        <begin position="113"/>
        <end position="124"/>
    </location>
</feature>
<dbReference type="HAMAP" id="MF_00403_B">
    <property type="entry name" value="Ribosomal_uS12_B"/>
    <property type="match status" value="1"/>
</dbReference>
<protein>
    <recommendedName>
        <fullName evidence="8 9">Small ribosomal subunit protein uS12</fullName>
    </recommendedName>
</protein>
<proteinExistence type="inferred from homology"/>
<evidence type="ECO:0000256" key="5">
    <source>
        <dbReference type="ARBA" id="ARBA00022980"/>
    </source>
</evidence>
<dbReference type="PANTHER" id="PTHR11652">
    <property type="entry name" value="30S RIBOSOMAL PROTEIN S12 FAMILY MEMBER"/>
    <property type="match status" value="1"/>
</dbReference>
<dbReference type="GO" id="GO:0003735">
    <property type="term" value="F:structural constituent of ribosome"/>
    <property type="evidence" value="ECO:0007669"/>
    <property type="project" value="InterPro"/>
</dbReference>
<keyword evidence="4 9" id="KW-0694">RNA-binding</keyword>
<feature type="region of interest" description="Disordered" evidence="12">
    <location>
        <begin position="105"/>
        <end position="141"/>
    </location>
</feature>
<evidence type="ECO:0000256" key="11">
    <source>
        <dbReference type="RuleBase" id="RU003623"/>
    </source>
</evidence>
<dbReference type="FunFam" id="2.40.50.140:FF:000001">
    <property type="entry name" value="30S ribosomal protein S12"/>
    <property type="match status" value="1"/>
</dbReference>
<dbReference type="GO" id="GO:0015935">
    <property type="term" value="C:small ribosomal subunit"/>
    <property type="evidence" value="ECO:0007669"/>
    <property type="project" value="InterPro"/>
</dbReference>
<dbReference type="GO" id="GO:0000049">
    <property type="term" value="F:tRNA binding"/>
    <property type="evidence" value="ECO:0007669"/>
    <property type="project" value="UniProtKB-UniRule"/>
</dbReference>
<accession>A0A3E0DZL0</accession>
<dbReference type="SUPFAM" id="SSF50249">
    <property type="entry name" value="Nucleic acid-binding proteins"/>
    <property type="match status" value="1"/>
</dbReference>
<reference evidence="13 14" key="1">
    <citation type="submission" date="2018-08" db="EMBL/GenBank/DDBJ databases">
        <title>Genomic Encyclopedia of Archaeal and Bacterial Type Strains, Phase II (KMG-II): from individual species to whole genera.</title>
        <authorList>
            <person name="Goeker M."/>
        </authorList>
    </citation>
    <scope>NUCLEOTIDE SEQUENCE [LARGE SCALE GENOMIC DNA]</scope>
    <source>
        <strain evidence="13 14">DSM 15986</strain>
    </source>
</reference>
<gene>
    <name evidence="9" type="primary">rpsL</name>
    <name evidence="13" type="ORF">C8N25_1051</name>
</gene>
<dbReference type="PROSITE" id="PS00055">
    <property type="entry name" value="RIBOSOMAL_S12"/>
    <property type="match status" value="1"/>
</dbReference>
<name>A0A3E0DZL0_9BACT</name>
<keyword evidence="5 9" id="KW-0689">Ribosomal protein</keyword>
<comment type="function">
    <text evidence="7 9 11">Interacts with and stabilizes bases of the 16S rRNA that are involved in tRNA selection in the A site and with the mRNA backbone. Located at the interface of the 30S and 50S subunits, it traverses the body of the 30S subunit contacting proteins on the other side and probably holding the rRNA structure together. The combined cluster of proteins S8, S12 and S17 appears to hold together the shoulder and platform of the 30S subunit.</text>
</comment>
<evidence type="ECO:0000256" key="9">
    <source>
        <dbReference type="HAMAP-Rule" id="MF_00403"/>
    </source>
</evidence>
<dbReference type="InterPro" id="IPR012340">
    <property type="entry name" value="NA-bd_OB-fold"/>
</dbReference>
<dbReference type="Proteomes" id="UP000256405">
    <property type="component" value="Unassembled WGS sequence"/>
</dbReference>
<keyword evidence="6 9" id="KW-0687">Ribonucleoprotein</keyword>
<comment type="caution">
    <text evidence="13">The sequence shown here is derived from an EMBL/GenBank/DDBJ whole genome shotgun (WGS) entry which is preliminary data.</text>
</comment>
<evidence type="ECO:0000256" key="3">
    <source>
        <dbReference type="ARBA" id="ARBA00022730"/>
    </source>
</evidence>
<keyword evidence="14" id="KW-1185">Reference proteome</keyword>
<evidence type="ECO:0000313" key="13">
    <source>
        <dbReference type="EMBL" id="REG90893.1"/>
    </source>
</evidence>
<dbReference type="PIRSF" id="PIRSF002133">
    <property type="entry name" value="Ribosomal_S12/S23"/>
    <property type="match status" value="1"/>
</dbReference>
<sequence length="141" mass="15350">MPTIQQLVRKGRTTLETKSKSRALDSCPQRRGVCTRVYTTTPKKPNSAMRKVARVRLTNGKEVNAYIPGEGHNLQEHSIVLIRGGRVKDLPGVRYHIIRGALDTAGVKDRKQGRSKYGAKRPKAGKGAPVAAGKGAPAKKK</sequence>
<comment type="similarity">
    <text evidence="2 9 10">Belongs to the universal ribosomal protein uS12 family.</text>
</comment>
<evidence type="ECO:0000256" key="10">
    <source>
        <dbReference type="RuleBase" id="RU003622"/>
    </source>
</evidence>
<dbReference type="GO" id="GO:0006412">
    <property type="term" value="P:translation"/>
    <property type="evidence" value="ECO:0007669"/>
    <property type="project" value="UniProtKB-UniRule"/>
</dbReference>
<evidence type="ECO:0000256" key="4">
    <source>
        <dbReference type="ARBA" id="ARBA00022884"/>
    </source>
</evidence>
<comment type="function">
    <text evidence="1 9 11">With S4 and S5 plays an important role in translational accuracy.</text>
</comment>
<dbReference type="RefSeq" id="WP_086539695.1">
    <property type="nucleotide sequence ID" value="NZ_MSSW01000002.1"/>
</dbReference>
<evidence type="ECO:0000256" key="7">
    <source>
        <dbReference type="ARBA" id="ARBA00024962"/>
    </source>
</evidence>
<dbReference type="NCBIfam" id="TIGR00981">
    <property type="entry name" value="rpsL_bact"/>
    <property type="match status" value="1"/>
</dbReference>
<evidence type="ECO:0000256" key="2">
    <source>
        <dbReference type="ARBA" id="ARBA00005657"/>
    </source>
</evidence>
<dbReference type="OrthoDB" id="9802366at2"/>
<dbReference type="GO" id="GO:0019843">
    <property type="term" value="F:rRNA binding"/>
    <property type="evidence" value="ECO:0007669"/>
    <property type="project" value="UniProtKB-UniRule"/>
</dbReference>
<dbReference type="CDD" id="cd03368">
    <property type="entry name" value="Ribosomal_S12"/>
    <property type="match status" value="1"/>
</dbReference>
<dbReference type="InterPro" id="IPR006032">
    <property type="entry name" value="Ribosomal_uS12"/>
</dbReference>
<dbReference type="AlphaFoldDB" id="A0A3E0DZL0"/>
<organism evidence="13 14">
    <name type="scientific">Algoriphagus antarcticus</name>
    <dbReference type="NCBI Taxonomy" id="238540"/>
    <lineage>
        <taxon>Bacteria</taxon>
        <taxon>Pseudomonadati</taxon>
        <taxon>Bacteroidota</taxon>
        <taxon>Cytophagia</taxon>
        <taxon>Cytophagales</taxon>
        <taxon>Cyclobacteriaceae</taxon>
        <taxon>Algoriphagus</taxon>
    </lineage>
</organism>
<keyword evidence="9 11" id="KW-0820">tRNA-binding</keyword>
<evidence type="ECO:0000256" key="6">
    <source>
        <dbReference type="ARBA" id="ARBA00023274"/>
    </source>
</evidence>